<protein>
    <submittedName>
        <fullName evidence="1">Uncharacterized protein</fullName>
    </submittedName>
</protein>
<sequence length="756" mass="84331">MITRTLRASRKMMLATDDSWMPHPSISSNGNPFEFVTCSSPGSNITIDPDAVFVIYDIEVTNTNEIDQLSAVTGEGDHIDLVFKTNSRENNSPIVGKMPPFVYMILATEPQVAMRAFINWTWVLLREKSNSTAIDENVVLVAYKSMSYNHLLLIETMTVWGIAPPNWKFSDSLPMFKLVLKPNEKATLIELARRYVPCHKDHPELADGLHGVHILVRLLHEVDRLQVVLEERDQLVGIRLDEQEVAHDVLEGVVLVRHYRLEQRAVISFIGKTKPLFQVYWVTKLVTMSSTVEAPTTAGLDNPVLMRSTIEVRLGGSCRWWMNASRVREHGLSAALRLRGEHTHDLGKVPGLCYTGGLVVRHLLVHAVPHGGPVVPGGRWLDDLLDNTEITLYDSRHGNQDGHRRLQPLHLVRVLLLEDRNQLIELVVLYTSTVSQIGHDGRHLLKDLLSAPVRLQDGVQLGYHALKYDHRLRLSLPGRVDHLGYDEVAVDVQVLVLQTPARAVAGAADGIGHLTPLVGREYAADARRGLVRVDAVSMWVWVSSSCKSAIDGVLSMSGMAVGLMFIGKEPMLEKRFLAMVMNGPISPSTVINMGTCQRCDRPLLYELEHQVHRVRHPGVAHLPVHDGILVQDRIHIRLHLGDGVTDGRHHRVPNQVPVGHAGRVDGCVEIRHPAHTLVRAHHALHRLIRELAHGDDVDLEPEPAVNRDDPPQPLGEDGRASDSLGRAAHRHRHTVEESDAHDRAEVQTTEEHGKLG</sequence>
<proteinExistence type="predicted"/>
<accession>A0ACC1P6N3</accession>
<keyword evidence="2" id="KW-1185">Reference proteome</keyword>
<dbReference type="EMBL" id="JAPDGR010000946">
    <property type="protein sequence ID" value="KAJ2986441.1"/>
    <property type="molecule type" value="Genomic_DNA"/>
</dbReference>
<name>A0ACC1P6N3_9PEZI</name>
<dbReference type="Proteomes" id="UP001143856">
    <property type="component" value="Unassembled WGS sequence"/>
</dbReference>
<evidence type="ECO:0000313" key="1">
    <source>
        <dbReference type="EMBL" id="KAJ2986441.1"/>
    </source>
</evidence>
<evidence type="ECO:0000313" key="2">
    <source>
        <dbReference type="Proteomes" id="UP001143856"/>
    </source>
</evidence>
<gene>
    <name evidence="1" type="ORF">NUW58_g5028</name>
</gene>
<organism evidence="1 2">
    <name type="scientific">Xylaria curta</name>
    <dbReference type="NCBI Taxonomy" id="42375"/>
    <lineage>
        <taxon>Eukaryota</taxon>
        <taxon>Fungi</taxon>
        <taxon>Dikarya</taxon>
        <taxon>Ascomycota</taxon>
        <taxon>Pezizomycotina</taxon>
        <taxon>Sordariomycetes</taxon>
        <taxon>Xylariomycetidae</taxon>
        <taxon>Xylariales</taxon>
        <taxon>Xylariaceae</taxon>
        <taxon>Xylaria</taxon>
    </lineage>
</organism>
<reference evidence="1" key="1">
    <citation type="submission" date="2022-10" db="EMBL/GenBank/DDBJ databases">
        <title>Genome Sequence of Xylaria curta.</title>
        <authorList>
            <person name="Buettner E."/>
        </authorList>
    </citation>
    <scope>NUCLEOTIDE SEQUENCE</scope>
    <source>
        <strain evidence="1">Babe10</strain>
    </source>
</reference>
<comment type="caution">
    <text evidence="1">The sequence shown here is derived from an EMBL/GenBank/DDBJ whole genome shotgun (WGS) entry which is preliminary data.</text>
</comment>